<gene>
    <name evidence="3" type="ORF">HMPREF0658_1158</name>
</gene>
<evidence type="ECO:0000256" key="1">
    <source>
        <dbReference type="SAM" id="SignalP"/>
    </source>
</evidence>
<dbReference type="PROSITE" id="PS51257">
    <property type="entry name" value="PROKAR_LIPOPROTEIN"/>
    <property type="match status" value="1"/>
</dbReference>
<reference evidence="3" key="1">
    <citation type="submission" date="2010-07" db="EMBL/GenBank/DDBJ databases">
        <authorList>
            <person name="Muzny D."/>
            <person name="Qin X."/>
            <person name="Deng J."/>
            <person name="Jiang H."/>
            <person name="Liu Y."/>
            <person name="Qu J."/>
            <person name="Song X.-Z."/>
            <person name="Zhang L."/>
            <person name="Thornton R."/>
            <person name="Coyle M."/>
            <person name="Francisco L."/>
            <person name="Jackson L."/>
            <person name="Javaid M."/>
            <person name="Korchina V."/>
            <person name="Kovar C."/>
            <person name="Mata R."/>
            <person name="Mathew T."/>
            <person name="Ngo R."/>
            <person name="Nguyen L."/>
            <person name="Nguyen N."/>
            <person name="Okwuonu G."/>
            <person name="Ongeri F."/>
            <person name="Pham C."/>
            <person name="Simmons D."/>
            <person name="Wilczek-Boney K."/>
            <person name="Hale W."/>
            <person name="Jakkamsetti A."/>
            <person name="Pham P."/>
            <person name="Ruth R."/>
            <person name="San Lucas F."/>
            <person name="Warren J."/>
            <person name="Zhang J."/>
            <person name="Zhao Z."/>
            <person name="Zhou C."/>
            <person name="Zhu D."/>
            <person name="Lee S."/>
            <person name="Bess C."/>
            <person name="Blankenburg K."/>
            <person name="Forbes L."/>
            <person name="Fu Q."/>
            <person name="Gubbala S."/>
            <person name="Hirani K."/>
            <person name="Jayaseelan J.C."/>
            <person name="Lara F."/>
            <person name="Munidasa M."/>
            <person name="Palculict T."/>
            <person name="Patil S."/>
            <person name="Pu L.-L."/>
            <person name="Saada N."/>
            <person name="Tang L."/>
            <person name="Weissenberger G."/>
            <person name="Zhu Y."/>
            <person name="Hemphill L."/>
            <person name="Shang Y."/>
            <person name="Youmans B."/>
            <person name="Ayvaz T."/>
            <person name="Ross M."/>
            <person name="Santibanez J."/>
            <person name="Aqrawi P."/>
            <person name="Gross S."/>
            <person name="Joshi V."/>
            <person name="Fowler G."/>
            <person name="Nazareth L."/>
            <person name="Reid J."/>
            <person name="Worley K."/>
            <person name="Petrosino J."/>
            <person name="Highlander S."/>
            <person name="Gibbs R."/>
        </authorList>
    </citation>
    <scope>NUCLEOTIDE SEQUENCE [LARGE SCALE GENOMIC DNA]</scope>
    <source>
        <strain evidence="3">DSM 16973</strain>
    </source>
</reference>
<feature type="domain" description="Putative auto-transporter adhesin head GIN" evidence="2">
    <location>
        <begin position="38"/>
        <end position="205"/>
    </location>
</feature>
<evidence type="ECO:0000313" key="4">
    <source>
        <dbReference type="Proteomes" id="UP000004394"/>
    </source>
</evidence>
<dbReference type="Proteomes" id="UP000004394">
    <property type="component" value="Unassembled WGS sequence"/>
</dbReference>
<keyword evidence="1" id="KW-0732">Signal</keyword>
<sequence length="251" mass="27045">MNTKRNLSFLLIAAALLGCSHLAMASDKVVKREIKVKDFIRIALLNSSSVYYTQGAKTSVVAVGPQEDIDRLNIHSDGSTLEIRSERRRSISIFRGWNSDDVKIYVTSPDIVGISVKGSGDFVAKNKIDTDAMTVELYGSGDIDISDIICNEIKTTLKGSGDIDIDHLRCASSGVWLTGSGDIKMRQIGVKNTYLSLVGSGDVSISFHECGSVKANLTGSGDITLSGSIKQLDKTKRGSGDYHTSHLNVGR</sequence>
<name>E0NSK7_9BACT</name>
<dbReference type="InterPro" id="IPR021255">
    <property type="entry name" value="DUF2807"/>
</dbReference>
<dbReference type="eggNOG" id="COG3595">
    <property type="taxonomic scope" value="Bacteria"/>
</dbReference>
<dbReference type="BioCyc" id="PMAR862515-HMP:GMOO-1177-MONOMER"/>
<proteinExistence type="predicted"/>
<dbReference type="EMBL" id="AEEI01000036">
    <property type="protein sequence ID" value="EFM01959.1"/>
    <property type="molecule type" value="Genomic_DNA"/>
</dbReference>
<dbReference type="Pfam" id="PF10988">
    <property type="entry name" value="DUF2807"/>
    <property type="match status" value="1"/>
</dbReference>
<feature type="chain" id="PRO_5003138247" description="Putative auto-transporter adhesin head GIN domain-containing protein" evidence="1">
    <location>
        <begin position="26"/>
        <end position="251"/>
    </location>
</feature>
<dbReference type="STRING" id="862515.HMPREF0658_1158"/>
<accession>E0NSK7</accession>
<feature type="signal peptide" evidence="1">
    <location>
        <begin position="1"/>
        <end position="25"/>
    </location>
</feature>
<organism evidence="3 4">
    <name type="scientific">Hoylesella marshii DSM 16973 = JCM 13450</name>
    <dbReference type="NCBI Taxonomy" id="862515"/>
    <lineage>
        <taxon>Bacteria</taxon>
        <taxon>Pseudomonadati</taxon>
        <taxon>Bacteroidota</taxon>
        <taxon>Bacteroidia</taxon>
        <taxon>Bacteroidales</taxon>
        <taxon>Prevotellaceae</taxon>
        <taxon>Hoylesella</taxon>
    </lineage>
</organism>
<comment type="caution">
    <text evidence="3">The sequence shown here is derived from an EMBL/GenBank/DDBJ whole genome shotgun (WGS) entry which is preliminary data.</text>
</comment>
<dbReference type="RefSeq" id="WP_006949146.1">
    <property type="nucleotide sequence ID" value="NZ_BAJI01000019.1"/>
</dbReference>
<dbReference type="AlphaFoldDB" id="E0NSK7"/>
<dbReference type="HOGENOM" id="CLU_072746_3_0_10"/>
<dbReference type="OrthoDB" id="1064915at2"/>
<evidence type="ECO:0000313" key="3">
    <source>
        <dbReference type="EMBL" id="EFM01959.1"/>
    </source>
</evidence>
<keyword evidence="4" id="KW-1185">Reference proteome</keyword>
<protein>
    <recommendedName>
        <fullName evidence="2">Putative auto-transporter adhesin head GIN domain-containing protein</fullName>
    </recommendedName>
</protein>
<evidence type="ECO:0000259" key="2">
    <source>
        <dbReference type="Pfam" id="PF10988"/>
    </source>
</evidence>
<dbReference type="Gene3D" id="2.160.20.120">
    <property type="match status" value="1"/>
</dbReference>